<dbReference type="GO" id="GO:0007165">
    <property type="term" value="P:signal transduction"/>
    <property type="evidence" value="ECO:0007669"/>
    <property type="project" value="UniProtKB-KW"/>
</dbReference>
<dbReference type="GO" id="GO:0016020">
    <property type="term" value="C:membrane"/>
    <property type="evidence" value="ECO:0007669"/>
    <property type="project" value="InterPro"/>
</dbReference>
<keyword evidence="5" id="KW-1133">Transmembrane helix</keyword>
<evidence type="ECO:0000313" key="8">
    <source>
        <dbReference type="Proteomes" id="UP000248395"/>
    </source>
</evidence>
<keyword evidence="3" id="KW-0175">Coiled coil</keyword>
<feature type="compositionally biased region" description="Basic and acidic residues" evidence="4">
    <location>
        <begin position="159"/>
        <end position="175"/>
    </location>
</feature>
<keyword evidence="1 2" id="KW-0807">Transducer</keyword>
<feature type="coiled-coil region" evidence="3">
    <location>
        <begin position="429"/>
        <end position="463"/>
    </location>
</feature>
<dbReference type="EMBL" id="QJKC01000002">
    <property type="protein sequence ID" value="PXX50686.1"/>
    <property type="molecule type" value="Genomic_DNA"/>
</dbReference>
<name>A0A318JYR9_9NEIS</name>
<dbReference type="PROSITE" id="PS50111">
    <property type="entry name" value="CHEMOTAXIS_TRANSDUC_2"/>
    <property type="match status" value="1"/>
</dbReference>
<feature type="region of interest" description="Disordered" evidence="4">
    <location>
        <begin position="159"/>
        <end position="181"/>
    </location>
</feature>
<dbReference type="AlphaFoldDB" id="A0A318JYR9"/>
<gene>
    <name evidence="7" type="ORF">DFR38_102343</name>
</gene>
<keyword evidence="5" id="KW-0812">Transmembrane</keyword>
<dbReference type="Gene3D" id="1.10.287.950">
    <property type="entry name" value="Methyl-accepting chemotaxis protein"/>
    <property type="match status" value="1"/>
</dbReference>
<keyword evidence="8" id="KW-1185">Reference proteome</keyword>
<proteinExistence type="predicted"/>
<dbReference type="PANTHER" id="PTHR32089:SF112">
    <property type="entry name" value="LYSOZYME-LIKE PROTEIN-RELATED"/>
    <property type="match status" value="1"/>
</dbReference>
<evidence type="ECO:0000256" key="2">
    <source>
        <dbReference type="PROSITE-ProRule" id="PRU00284"/>
    </source>
</evidence>
<dbReference type="InterPro" id="IPR004089">
    <property type="entry name" value="MCPsignal_dom"/>
</dbReference>
<reference evidence="7 8" key="1">
    <citation type="submission" date="2018-05" db="EMBL/GenBank/DDBJ databases">
        <title>Genomic Encyclopedia of Type Strains, Phase IV (KMG-IV): sequencing the most valuable type-strain genomes for metagenomic binning, comparative biology and taxonomic classification.</title>
        <authorList>
            <person name="Goeker M."/>
        </authorList>
    </citation>
    <scope>NUCLEOTIDE SEQUENCE [LARGE SCALE GENOMIC DNA]</scope>
    <source>
        <strain evidence="7 8">DSM 25134</strain>
    </source>
</reference>
<evidence type="ECO:0000256" key="1">
    <source>
        <dbReference type="ARBA" id="ARBA00023224"/>
    </source>
</evidence>
<dbReference type="SUPFAM" id="SSF58104">
    <property type="entry name" value="Methyl-accepting chemotaxis protein (MCP) signaling domain"/>
    <property type="match status" value="1"/>
</dbReference>
<protein>
    <submittedName>
        <fullName evidence="7">Methyl-accepting chemotaxis protein</fullName>
    </submittedName>
</protein>
<dbReference type="Pfam" id="PF00015">
    <property type="entry name" value="MCPsignal"/>
    <property type="match status" value="1"/>
</dbReference>
<evidence type="ECO:0000256" key="5">
    <source>
        <dbReference type="SAM" id="Phobius"/>
    </source>
</evidence>
<evidence type="ECO:0000256" key="3">
    <source>
        <dbReference type="SAM" id="Coils"/>
    </source>
</evidence>
<feature type="domain" description="Methyl-accepting transducer" evidence="6">
    <location>
        <begin position="456"/>
        <end position="692"/>
    </location>
</feature>
<accession>A0A318JYR9</accession>
<keyword evidence="5" id="KW-0472">Membrane</keyword>
<dbReference type="RefSeq" id="WP_158527682.1">
    <property type="nucleotide sequence ID" value="NZ_LNQU01000065.1"/>
</dbReference>
<evidence type="ECO:0000256" key="4">
    <source>
        <dbReference type="SAM" id="MobiDB-lite"/>
    </source>
</evidence>
<dbReference type="OrthoDB" id="8574910at2"/>
<evidence type="ECO:0000313" key="7">
    <source>
        <dbReference type="EMBL" id="PXX50686.1"/>
    </source>
</evidence>
<dbReference type="CDD" id="cd11386">
    <property type="entry name" value="MCP_signal"/>
    <property type="match status" value="1"/>
</dbReference>
<sequence>MAKTRLSPWRAFLYNRLFWLLLLFAILFVASQWWLRHLYAERLAEARQQVIQQEAMPQLEGKRRQLQDMFNTIYENSRTISLLPSVRQIHGGNRGDEKEDVVAGHRFTADAFNTVQQIFNNMVSRTRVSEVYAVMDGLDYKKGQVPFFMFDTVRLEPEAGKKEEDEAKSKDPDKPEEMEDEEYSYFPRQLAELKAAYPRFNFKVLNDIPAATSPLMRTCDNTQYYSKSKCNVYDASGFLYSVPVYSNEHAFIGVISAIVRANVFEAALLDMPYLVLTDKDRVEAAKAGLKMPAEAASFALVNAERGIRIFDRRNTVLADLLSGKSQAEAQGGALLSLPLQIHSDKPWLVYYHLTPAQLAQKLAPLQASQRNTMLNVTLVLGLLLLFGLFVVYRQYLTFKQIYDLRRIEKTMIAVADNFDLTCRVEGLCSKQAERAGKALNNLLQALQDSMLEVEQRLQQVVTANRNMGSTSQHLSAVAEAGERASQHIDQELQQLNGGMLDILQKTGQAAALCSESAVQARQNNEAIQTALGDIRSVSAAVGQTAACLHQLQDSSAAITKIVGVIESLADQTNLLALNAAIEAARAGESGRGFAVVADEVRKLADSTSRSTGEIDIIVKSIGSQVQVAVRDMQAVEASVSTSVDNISQAGEAVKSISLQSDQVVQLVGSVSQKVAVQQQSCAEVANDVSGIAGNASETRSEVDATNQALSALDSQVEHIHAIVARFRLR</sequence>
<dbReference type="PANTHER" id="PTHR32089">
    <property type="entry name" value="METHYL-ACCEPTING CHEMOTAXIS PROTEIN MCPB"/>
    <property type="match status" value="1"/>
</dbReference>
<feature type="transmembrane region" description="Helical" evidence="5">
    <location>
        <begin position="373"/>
        <end position="392"/>
    </location>
</feature>
<dbReference type="SMART" id="SM00283">
    <property type="entry name" value="MA"/>
    <property type="match status" value="1"/>
</dbReference>
<comment type="caution">
    <text evidence="7">The sequence shown here is derived from an EMBL/GenBank/DDBJ whole genome shotgun (WGS) entry which is preliminary data.</text>
</comment>
<evidence type="ECO:0000259" key="6">
    <source>
        <dbReference type="PROSITE" id="PS50111"/>
    </source>
</evidence>
<organism evidence="7 8">
    <name type="scientific">Aquitalea magnusonii</name>
    <dbReference type="NCBI Taxonomy" id="332411"/>
    <lineage>
        <taxon>Bacteria</taxon>
        <taxon>Pseudomonadati</taxon>
        <taxon>Pseudomonadota</taxon>
        <taxon>Betaproteobacteria</taxon>
        <taxon>Neisseriales</taxon>
        <taxon>Chromobacteriaceae</taxon>
        <taxon>Aquitalea</taxon>
    </lineage>
</organism>
<dbReference type="Proteomes" id="UP000248395">
    <property type="component" value="Unassembled WGS sequence"/>
</dbReference>